<evidence type="ECO:0000256" key="12">
    <source>
        <dbReference type="SAM" id="SignalP"/>
    </source>
</evidence>
<reference evidence="14 15" key="1">
    <citation type="submission" date="2022-03" db="EMBL/GenBank/DDBJ databases">
        <authorList>
            <person name="Nunn A."/>
            <person name="Chopra R."/>
            <person name="Nunn A."/>
            <person name="Contreras Garrido A."/>
        </authorList>
    </citation>
    <scope>NUCLEOTIDE SEQUENCE [LARGE SCALE GENOMIC DNA]</scope>
</reference>
<sequence>MALIRSFLCSFMILTILPIYHLVSVNGQGTQPGFYNLTCPLVETIVLTSTTARFLLQPNIAPGLLKLHYSDCFVEGCDGSVLISGPGTERTADVNRNLRGFDVINDIKTQLEFLCPGVVSCADILALAVR</sequence>
<dbReference type="Gene3D" id="1.10.520.10">
    <property type="match status" value="1"/>
</dbReference>
<feature type="signal peptide" evidence="12">
    <location>
        <begin position="1"/>
        <end position="27"/>
    </location>
</feature>
<keyword evidence="9" id="KW-0106">Calcium</keyword>
<keyword evidence="5" id="KW-0349">Heme</keyword>
<keyword evidence="4" id="KW-0575">Peroxidase</keyword>
<name>A0AAU9SZN6_THLAR</name>
<keyword evidence="6 9" id="KW-0479">Metal-binding</keyword>
<feature type="domain" description="Plant heme peroxidase family profile" evidence="13">
    <location>
        <begin position="29"/>
        <end position="130"/>
    </location>
</feature>
<keyword evidence="12" id="KW-0732">Signal</keyword>
<evidence type="ECO:0000256" key="3">
    <source>
        <dbReference type="ARBA" id="ARBA00012313"/>
    </source>
</evidence>
<comment type="similarity">
    <text evidence="11">Belongs to the peroxidase family.</text>
</comment>
<keyword evidence="8" id="KW-0408">Iron</keyword>
<gene>
    <name evidence="14" type="ORF">TAV2_LOCUS21543</name>
</gene>
<dbReference type="PRINTS" id="PR00458">
    <property type="entry name" value="PEROXIDASE"/>
</dbReference>
<evidence type="ECO:0000313" key="15">
    <source>
        <dbReference type="Proteomes" id="UP000836841"/>
    </source>
</evidence>
<dbReference type="PROSITE" id="PS50873">
    <property type="entry name" value="PEROXIDASE_4"/>
    <property type="match status" value="1"/>
</dbReference>
<feature type="binding site" evidence="9">
    <location>
        <position position="71"/>
    </location>
    <ligand>
        <name>Ca(2+)</name>
        <dbReference type="ChEBI" id="CHEBI:29108"/>
        <label>1</label>
    </ligand>
</feature>
<keyword evidence="10" id="KW-1015">Disulfide bond</keyword>
<dbReference type="InterPro" id="IPR002016">
    <property type="entry name" value="Haem_peroxidase"/>
</dbReference>
<dbReference type="GO" id="GO:0140825">
    <property type="term" value="F:lactoperoxidase activity"/>
    <property type="evidence" value="ECO:0007669"/>
    <property type="project" value="UniProtKB-EC"/>
</dbReference>
<feature type="binding site" evidence="9">
    <location>
        <position position="74"/>
    </location>
    <ligand>
        <name>Ca(2+)</name>
        <dbReference type="ChEBI" id="CHEBI:29108"/>
        <label>1</label>
    </ligand>
</feature>
<feature type="disulfide bond" evidence="10">
    <location>
        <begin position="72"/>
        <end position="77"/>
    </location>
</feature>
<dbReference type="InterPro" id="IPR000823">
    <property type="entry name" value="Peroxidase_pln"/>
</dbReference>
<evidence type="ECO:0000256" key="1">
    <source>
        <dbReference type="ARBA" id="ARBA00000189"/>
    </source>
</evidence>
<dbReference type="EMBL" id="OU466862">
    <property type="protein sequence ID" value="CAH2073427.1"/>
    <property type="molecule type" value="Genomic_DNA"/>
</dbReference>
<feature type="binding site" evidence="9">
    <location>
        <position position="78"/>
    </location>
    <ligand>
        <name>Ca(2+)</name>
        <dbReference type="ChEBI" id="CHEBI:29108"/>
        <label>1</label>
    </ligand>
</feature>
<evidence type="ECO:0000256" key="5">
    <source>
        <dbReference type="ARBA" id="ARBA00022617"/>
    </source>
</evidence>
<protein>
    <recommendedName>
        <fullName evidence="3">peroxidase</fullName>
        <ecNumber evidence="3">1.11.1.7</ecNumber>
    </recommendedName>
</protein>
<evidence type="ECO:0000256" key="11">
    <source>
        <dbReference type="RuleBase" id="RU004241"/>
    </source>
</evidence>
<feature type="binding site" evidence="9">
    <location>
        <position position="80"/>
    </location>
    <ligand>
        <name>Ca(2+)</name>
        <dbReference type="ChEBI" id="CHEBI:29108"/>
        <label>1</label>
    </ligand>
</feature>
<comment type="cofactor">
    <cofactor evidence="2">
        <name>heme b</name>
        <dbReference type="ChEBI" id="CHEBI:60344"/>
    </cofactor>
</comment>
<dbReference type="PANTHER" id="PTHR31235">
    <property type="entry name" value="PEROXIDASE 25-RELATED"/>
    <property type="match status" value="1"/>
</dbReference>
<dbReference type="PRINTS" id="PR00461">
    <property type="entry name" value="PLPEROXIDASE"/>
</dbReference>
<comment type="cofactor">
    <cofactor evidence="9">
        <name>Ca(2+)</name>
        <dbReference type="ChEBI" id="CHEBI:29108"/>
    </cofactor>
    <text evidence="9">Binds 2 calcium ions per subunit.</text>
</comment>
<evidence type="ECO:0000313" key="14">
    <source>
        <dbReference type="EMBL" id="CAH2073427.1"/>
    </source>
</evidence>
<evidence type="ECO:0000256" key="7">
    <source>
        <dbReference type="ARBA" id="ARBA00023002"/>
    </source>
</evidence>
<feature type="disulfide bond" evidence="10">
    <location>
        <begin position="39"/>
        <end position="115"/>
    </location>
</feature>
<dbReference type="SUPFAM" id="SSF48113">
    <property type="entry name" value="Heme-dependent peroxidases"/>
    <property type="match status" value="1"/>
</dbReference>
<keyword evidence="15" id="KW-1185">Reference proteome</keyword>
<feature type="binding site" evidence="9">
    <location>
        <position position="76"/>
    </location>
    <ligand>
        <name>Ca(2+)</name>
        <dbReference type="ChEBI" id="CHEBI:29108"/>
        <label>1</label>
    </ligand>
</feature>
<evidence type="ECO:0000259" key="13">
    <source>
        <dbReference type="PROSITE" id="PS50873"/>
    </source>
</evidence>
<comment type="catalytic activity">
    <reaction evidence="1">
        <text>2 a phenolic donor + H2O2 = 2 a phenolic radical donor + 2 H2O</text>
        <dbReference type="Rhea" id="RHEA:56136"/>
        <dbReference type="ChEBI" id="CHEBI:15377"/>
        <dbReference type="ChEBI" id="CHEBI:16240"/>
        <dbReference type="ChEBI" id="CHEBI:139520"/>
        <dbReference type="ChEBI" id="CHEBI:139521"/>
        <dbReference type="EC" id="1.11.1.7"/>
    </reaction>
</comment>
<feature type="chain" id="PRO_5043728880" description="peroxidase" evidence="12">
    <location>
        <begin position="28"/>
        <end position="130"/>
    </location>
</feature>
<evidence type="ECO:0000256" key="10">
    <source>
        <dbReference type="PIRSR" id="PIRSR600823-5"/>
    </source>
</evidence>
<dbReference type="Proteomes" id="UP000836841">
    <property type="component" value="Chromosome 6"/>
</dbReference>
<evidence type="ECO:0000256" key="6">
    <source>
        <dbReference type="ARBA" id="ARBA00022723"/>
    </source>
</evidence>
<dbReference type="AlphaFoldDB" id="A0AAU9SZN6"/>
<organism evidence="14 15">
    <name type="scientific">Thlaspi arvense</name>
    <name type="common">Field penny-cress</name>
    <dbReference type="NCBI Taxonomy" id="13288"/>
    <lineage>
        <taxon>Eukaryota</taxon>
        <taxon>Viridiplantae</taxon>
        <taxon>Streptophyta</taxon>
        <taxon>Embryophyta</taxon>
        <taxon>Tracheophyta</taxon>
        <taxon>Spermatophyta</taxon>
        <taxon>Magnoliopsida</taxon>
        <taxon>eudicotyledons</taxon>
        <taxon>Gunneridae</taxon>
        <taxon>Pentapetalae</taxon>
        <taxon>rosids</taxon>
        <taxon>malvids</taxon>
        <taxon>Brassicales</taxon>
        <taxon>Brassicaceae</taxon>
        <taxon>Thlaspideae</taxon>
        <taxon>Thlaspi</taxon>
    </lineage>
</organism>
<dbReference type="InterPro" id="IPR010255">
    <property type="entry name" value="Haem_peroxidase_sf"/>
</dbReference>
<keyword evidence="7" id="KW-0560">Oxidoreductase</keyword>
<proteinExistence type="inferred from homology"/>
<accession>A0AAU9SZN6</accession>
<dbReference type="GO" id="GO:0046872">
    <property type="term" value="F:metal ion binding"/>
    <property type="evidence" value="ECO:0007669"/>
    <property type="project" value="UniProtKB-KW"/>
</dbReference>
<dbReference type="Pfam" id="PF00141">
    <property type="entry name" value="peroxidase"/>
    <property type="match status" value="1"/>
</dbReference>
<evidence type="ECO:0000256" key="8">
    <source>
        <dbReference type="ARBA" id="ARBA00023004"/>
    </source>
</evidence>
<feature type="binding site" evidence="9">
    <location>
        <position position="89"/>
    </location>
    <ligand>
        <name>Ca(2+)</name>
        <dbReference type="ChEBI" id="CHEBI:29108"/>
        <label>1</label>
    </ligand>
</feature>
<evidence type="ECO:0000256" key="2">
    <source>
        <dbReference type="ARBA" id="ARBA00001970"/>
    </source>
</evidence>
<dbReference type="GO" id="GO:0006979">
    <property type="term" value="P:response to oxidative stress"/>
    <property type="evidence" value="ECO:0007669"/>
    <property type="project" value="InterPro"/>
</dbReference>
<dbReference type="EC" id="1.11.1.7" evidence="3"/>
<evidence type="ECO:0000256" key="4">
    <source>
        <dbReference type="ARBA" id="ARBA00022559"/>
    </source>
</evidence>
<evidence type="ECO:0000256" key="9">
    <source>
        <dbReference type="PIRSR" id="PIRSR600823-3"/>
    </source>
</evidence>
<dbReference type="GO" id="GO:0020037">
    <property type="term" value="F:heme binding"/>
    <property type="evidence" value="ECO:0007669"/>
    <property type="project" value="InterPro"/>
</dbReference>